<sequence>MHREGQERLCQLLQNCIPVTPMGKKQTPIGSPNSEVNMSHLVPISTALELPFTFSSEGPCTPLPGYLWSVPETLALHSLCREALSCIPPLRSTATHEEKSVLSGSGYDNKRISFSYFYAHDRQHRGALDIFST</sequence>
<comment type="caution">
    <text evidence="1">The sequence shown here is derived from an EMBL/GenBank/DDBJ whole genome shotgun (WGS) entry which is preliminary data.</text>
</comment>
<name>A0A9X9LP86_GULGU</name>
<gene>
    <name evidence="1" type="ORF">BN2614_LOCUS2</name>
</gene>
<dbReference type="EMBL" id="CYRY02009875">
    <property type="protein sequence ID" value="VCW78093.1"/>
    <property type="molecule type" value="Genomic_DNA"/>
</dbReference>
<evidence type="ECO:0000313" key="2">
    <source>
        <dbReference type="Proteomes" id="UP000269945"/>
    </source>
</evidence>
<proteinExistence type="predicted"/>
<evidence type="ECO:0000313" key="1">
    <source>
        <dbReference type="EMBL" id="VCW78093.1"/>
    </source>
</evidence>
<keyword evidence="2" id="KW-1185">Reference proteome</keyword>
<reference evidence="1 2" key="1">
    <citation type="submission" date="2018-10" db="EMBL/GenBank/DDBJ databases">
        <authorList>
            <person name="Ekblom R."/>
            <person name="Jareborg N."/>
        </authorList>
    </citation>
    <scope>NUCLEOTIDE SEQUENCE [LARGE SCALE GENOMIC DNA]</scope>
    <source>
        <tissue evidence="1">Muscle</tissue>
    </source>
</reference>
<protein>
    <submittedName>
        <fullName evidence="1">Uncharacterized protein</fullName>
    </submittedName>
</protein>
<dbReference type="AlphaFoldDB" id="A0A9X9LP86"/>
<accession>A0A9X9LP86</accession>
<organism evidence="1 2">
    <name type="scientific">Gulo gulo</name>
    <name type="common">Wolverine</name>
    <name type="synonym">Gluton</name>
    <dbReference type="NCBI Taxonomy" id="48420"/>
    <lineage>
        <taxon>Eukaryota</taxon>
        <taxon>Metazoa</taxon>
        <taxon>Chordata</taxon>
        <taxon>Craniata</taxon>
        <taxon>Vertebrata</taxon>
        <taxon>Euteleostomi</taxon>
        <taxon>Mammalia</taxon>
        <taxon>Eutheria</taxon>
        <taxon>Laurasiatheria</taxon>
        <taxon>Carnivora</taxon>
        <taxon>Caniformia</taxon>
        <taxon>Musteloidea</taxon>
        <taxon>Mustelidae</taxon>
        <taxon>Guloninae</taxon>
        <taxon>Gulo</taxon>
    </lineage>
</organism>
<dbReference type="Proteomes" id="UP000269945">
    <property type="component" value="Unassembled WGS sequence"/>
</dbReference>